<sequence>MKRPSIPLLLSLTSYFSSLTSAYQFPDPKYEALEKLLWEGSRLDGLSLSDSAAGCKHRNGPNSGNVAAEWLRFAFHDAATKNVDDGTGGMDASLFYELDRAENIGVGMKDTANEFLRFAGKYVSRADIVALGTVLGLTSCGGQNIPFKGGRKDAFVAGRPGVPEAHTNLPDTIEAFRKMGFSAPEMVALTTCGHTIGSVRSNDFPDIVPPNPNSNVEVFETFDATGDVFDFKVAKEFVDGVSKNPLVIHPNVTLRSDERIFNLEGGIWMKNLTAAEFGFHIACKFAFLSMIEIPLPAGTQLTEEIKLLSAKVVEPQLTIEKSKLVFKTGFRVRFAFSFAPDITANGNVSQLLTQPVGTTAPANRQVHLFWCDKDGLSPNCRWTMNRAAPVKRSTPGVSPVTTKAGFYFNQYDFVVPIDTLRSIGRYWFVVDNKDGSPVQVYNNGGAFYQVPQDEILYVPRLGKVKGGNKKRVVAAVRFGSIPTDVSVTTYEVAKSPTQKPVVKTTKLAWDLTILPVQGYKFYAADIDFDTNGATLDFTVSLLLGGTHKEDYQSTKLFAQTSGVVKPSSTNLLTANVPQ</sequence>
<evidence type="ECO:0000313" key="10">
    <source>
        <dbReference type="Proteomes" id="UP000284842"/>
    </source>
</evidence>
<evidence type="ECO:0000256" key="3">
    <source>
        <dbReference type="ARBA" id="ARBA00022723"/>
    </source>
</evidence>
<comment type="caution">
    <text evidence="9">The sequence shown here is derived from an EMBL/GenBank/DDBJ whole genome shotgun (WGS) entry which is preliminary data.</text>
</comment>
<dbReference type="InterPro" id="IPR010255">
    <property type="entry name" value="Haem_peroxidase_sf"/>
</dbReference>
<evidence type="ECO:0000313" key="9">
    <source>
        <dbReference type="EMBL" id="PPQ64036.1"/>
    </source>
</evidence>
<dbReference type="GO" id="GO:0046872">
    <property type="term" value="F:metal ion binding"/>
    <property type="evidence" value="ECO:0007669"/>
    <property type="project" value="UniProtKB-UniRule"/>
</dbReference>
<dbReference type="Gene3D" id="1.10.420.10">
    <property type="entry name" value="Peroxidase, domain 2"/>
    <property type="match status" value="1"/>
</dbReference>
<keyword evidence="4 7" id="KW-0560">Oxidoreductase</keyword>
<dbReference type="GO" id="GO:0020037">
    <property type="term" value="F:heme binding"/>
    <property type="evidence" value="ECO:0007669"/>
    <property type="project" value="UniProtKB-UniRule"/>
</dbReference>
<keyword evidence="2" id="KW-0349">Heme</keyword>
<evidence type="ECO:0000256" key="1">
    <source>
        <dbReference type="ARBA" id="ARBA00022559"/>
    </source>
</evidence>
<gene>
    <name evidence="9" type="ORF">CVT24_008849</name>
</gene>
<dbReference type="STRING" id="181874.A0A409VAU5"/>
<comment type="similarity">
    <text evidence="6">Belongs to the peroxidase family.</text>
</comment>
<dbReference type="EC" id="1.11.1.-" evidence="7"/>
<keyword evidence="10" id="KW-1185">Reference proteome</keyword>
<accession>A0A409VAU5</accession>
<dbReference type="GO" id="GO:0004601">
    <property type="term" value="F:peroxidase activity"/>
    <property type="evidence" value="ECO:0007669"/>
    <property type="project" value="UniProtKB-KW"/>
</dbReference>
<feature type="chain" id="PRO_5018819993" description="Peroxidase" evidence="7">
    <location>
        <begin position="23"/>
        <end position="578"/>
    </location>
</feature>
<dbReference type="Proteomes" id="UP000284842">
    <property type="component" value="Unassembled WGS sequence"/>
</dbReference>
<keyword evidence="7" id="KW-0732">Signal</keyword>
<evidence type="ECO:0000256" key="7">
    <source>
        <dbReference type="RuleBase" id="RU363051"/>
    </source>
</evidence>
<evidence type="ECO:0000256" key="5">
    <source>
        <dbReference type="ARBA" id="ARBA00023004"/>
    </source>
</evidence>
<dbReference type="OrthoDB" id="5985073at2759"/>
<dbReference type="GO" id="GO:0000302">
    <property type="term" value="P:response to reactive oxygen species"/>
    <property type="evidence" value="ECO:0007669"/>
    <property type="project" value="TreeGrafter"/>
</dbReference>
<dbReference type="PRINTS" id="PR00458">
    <property type="entry name" value="PEROXIDASE"/>
</dbReference>
<dbReference type="Pfam" id="PF00141">
    <property type="entry name" value="peroxidase"/>
    <property type="match status" value="1"/>
</dbReference>
<dbReference type="InParanoid" id="A0A409VAU5"/>
<dbReference type="InterPro" id="IPR044831">
    <property type="entry name" value="Ccp1-like"/>
</dbReference>
<keyword evidence="1 7" id="KW-0575">Peroxidase</keyword>
<feature type="signal peptide" evidence="7">
    <location>
        <begin position="1"/>
        <end position="22"/>
    </location>
</feature>
<dbReference type="PANTHER" id="PTHR31356:SF53">
    <property type="entry name" value="HEME PEROXIDASE"/>
    <property type="match status" value="1"/>
</dbReference>
<dbReference type="GO" id="GO:0042744">
    <property type="term" value="P:hydrogen peroxide catabolic process"/>
    <property type="evidence" value="ECO:0007669"/>
    <property type="project" value="TreeGrafter"/>
</dbReference>
<dbReference type="Gene3D" id="1.10.520.10">
    <property type="match status" value="1"/>
</dbReference>
<proteinExistence type="inferred from homology"/>
<dbReference type="GO" id="GO:0034599">
    <property type="term" value="P:cellular response to oxidative stress"/>
    <property type="evidence" value="ECO:0007669"/>
    <property type="project" value="InterPro"/>
</dbReference>
<feature type="domain" description="Plant heme peroxidase family profile" evidence="8">
    <location>
        <begin position="65"/>
        <end position="306"/>
    </location>
</feature>
<dbReference type="EMBL" id="NHTK01006099">
    <property type="protein sequence ID" value="PPQ64036.1"/>
    <property type="molecule type" value="Genomic_DNA"/>
</dbReference>
<evidence type="ECO:0000259" key="8">
    <source>
        <dbReference type="PROSITE" id="PS50873"/>
    </source>
</evidence>
<organism evidence="9 10">
    <name type="scientific">Panaeolus cyanescens</name>
    <dbReference type="NCBI Taxonomy" id="181874"/>
    <lineage>
        <taxon>Eukaryota</taxon>
        <taxon>Fungi</taxon>
        <taxon>Dikarya</taxon>
        <taxon>Basidiomycota</taxon>
        <taxon>Agaricomycotina</taxon>
        <taxon>Agaricomycetes</taxon>
        <taxon>Agaricomycetidae</taxon>
        <taxon>Agaricales</taxon>
        <taxon>Agaricineae</taxon>
        <taxon>Galeropsidaceae</taxon>
        <taxon>Panaeolus</taxon>
    </lineage>
</organism>
<reference evidence="9 10" key="1">
    <citation type="journal article" date="2018" name="Evol. Lett.">
        <title>Horizontal gene cluster transfer increased hallucinogenic mushroom diversity.</title>
        <authorList>
            <person name="Reynolds H.T."/>
            <person name="Vijayakumar V."/>
            <person name="Gluck-Thaler E."/>
            <person name="Korotkin H.B."/>
            <person name="Matheny P.B."/>
            <person name="Slot J.C."/>
        </authorList>
    </citation>
    <scope>NUCLEOTIDE SEQUENCE [LARGE SCALE GENOMIC DNA]</scope>
    <source>
        <strain evidence="9 10">2629</strain>
    </source>
</reference>
<evidence type="ECO:0000256" key="2">
    <source>
        <dbReference type="ARBA" id="ARBA00022617"/>
    </source>
</evidence>
<dbReference type="InterPro" id="IPR002016">
    <property type="entry name" value="Haem_peroxidase"/>
</dbReference>
<protein>
    <recommendedName>
        <fullName evidence="7">Peroxidase</fullName>
        <ecNumber evidence="7">1.11.1.-</ecNumber>
    </recommendedName>
</protein>
<evidence type="ECO:0000256" key="4">
    <source>
        <dbReference type="ARBA" id="ARBA00023002"/>
    </source>
</evidence>
<dbReference type="SUPFAM" id="SSF48113">
    <property type="entry name" value="Heme-dependent peroxidases"/>
    <property type="match status" value="1"/>
</dbReference>
<keyword evidence="5" id="KW-0408">Iron</keyword>
<dbReference type="PANTHER" id="PTHR31356">
    <property type="entry name" value="THYLAKOID LUMENAL 29 KDA PROTEIN, CHLOROPLASTIC-RELATED"/>
    <property type="match status" value="1"/>
</dbReference>
<keyword evidence="3" id="KW-0479">Metal-binding</keyword>
<name>A0A409VAU5_9AGAR</name>
<evidence type="ECO:0000256" key="6">
    <source>
        <dbReference type="RuleBase" id="RU004241"/>
    </source>
</evidence>
<dbReference type="PROSITE" id="PS50873">
    <property type="entry name" value="PEROXIDASE_4"/>
    <property type="match status" value="1"/>
</dbReference>
<dbReference type="AlphaFoldDB" id="A0A409VAU5"/>